<keyword evidence="3" id="KW-0325">Glycoprotein</keyword>
<reference evidence="5 6" key="1">
    <citation type="submission" date="2016-10" db="EMBL/GenBank/DDBJ databases">
        <authorList>
            <person name="de Groot N.N."/>
        </authorList>
    </citation>
    <scope>NUCLEOTIDE SEQUENCE [LARGE SCALE GENOMIC DNA]</scope>
    <source>
        <strain evidence="5 6">DSM 25927</strain>
    </source>
</reference>
<comment type="similarity">
    <text evidence="1">Belongs to the strictosidine synthase family.</text>
</comment>
<dbReference type="Pfam" id="PF20067">
    <property type="entry name" value="SSL_N"/>
    <property type="match status" value="1"/>
</dbReference>
<dbReference type="AlphaFoldDB" id="A0A1H9BZX3"/>
<proteinExistence type="inferred from homology"/>
<dbReference type="RefSeq" id="WP_093282377.1">
    <property type="nucleotide sequence ID" value="NZ_FOFS01000002.1"/>
</dbReference>
<evidence type="ECO:0000256" key="2">
    <source>
        <dbReference type="ARBA" id="ARBA00022553"/>
    </source>
</evidence>
<dbReference type="Proteomes" id="UP000199233">
    <property type="component" value="Unassembled WGS sequence"/>
</dbReference>
<sequence length="358" mass="39104">MYKLIGTVLLLIVVAATYLVVWPVPIEPRVWQAQPPQTLRATGSLAGIRRLAEQIGVGPEGIAVDAQGRLYAGFEDGRVLRFDADGGNTEQLADTGGRPLGLSVGSKDLLVADAIRGLLQVHADGRVVVLSREAEGQAFGFVDDVDQSDADPGIYFSDASTRYGIHDYMIDLLEHGDTGRLLRYNPGTGRTEVLMRGLHFANGVALGPNADYVLVAETAEYRIWRYWLKGERAGTREIFADRLPGFPDNLSFNGRDRFWVALVVPRDPRLDEMAGRPLLRKMVYRVPEFLRPGPRLKSWVLGLDLDGKVVASLEHEGPSPKPYGPITSVEQRGDTLYFGSLTDSALGRISLPGLGAAP</sequence>
<dbReference type="EMBL" id="FOFS01000002">
    <property type="protein sequence ID" value="SEP94103.1"/>
    <property type="molecule type" value="Genomic_DNA"/>
</dbReference>
<evidence type="ECO:0000259" key="4">
    <source>
        <dbReference type="Pfam" id="PF03088"/>
    </source>
</evidence>
<dbReference type="PANTHER" id="PTHR10426:SF88">
    <property type="entry name" value="ADIPOCYTE PLASMA MEMBRANE-ASSOCIATED PROTEIN HEMOMUCIN-RELATED"/>
    <property type="match status" value="1"/>
</dbReference>
<evidence type="ECO:0000256" key="1">
    <source>
        <dbReference type="ARBA" id="ARBA00009191"/>
    </source>
</evidence>
<keyword evidence="2" id="KW-0597">Phosphoprotein</keyword>
<evidence type="ECO:0000313" key="6">
    <source>
        <dbReference type="Proteomes" id="UP000199233"/>
    </source>
</evidence>
<evidence type="ECO:0000256" key="3">
    <source>
        <dbReference type="ARBA" id="ARBA00023180"/>
    </source>
</evidence>
<evidence type="ECO:0000313" key="5">
    <source>
        <dbReference type="EMBL" id="SEP94103.1"/>
    </source>
</evidence>
<feature type="domain" description="Strictosidine synthase conserved region" evidence="4">
    <location>
        <begin position="144"/>
        <end position="231"/>
    </location>
</feature>
<keyword evidence="6" id="KW-1185">Reference proteome</keyword>
<dbReference type="Gene3D" id="2.120.10.30">
    <property type="entry name" value="TolB, C-terminal domain"/>
    <property type="match status" value="1"/>
</dbReference>
<dbReference type="InterPro" id="IPR011042">
    <property type="entry name" value="6-blade_b-propeller_TolB-like"/>
</dbReference>
<dbReference type="Pfam" id="PF03088">
    <property type="entry name" value="Str_synth"/>
    <property type="match status" value="1"/>
</dbReference>
<organism evidence="5 6">
    <name type="scientific">Solimonas aquatica</name>
    <dbReference type="NCBI Taxonomy" id="489703"/>
    <lineage>
        <taxon>Bacteria</taxon>
        <taxon>Pseudomonadati</taxon>
        <taxon>Pseudomonadota</taxon>
        <taxon>Gammaproteobacteria</taxon>
        <taxon>Nevskiales</taxon>
        <taxon>Nevskiaceae</taxon>
        <taxon>Solimonas</taxon>
    </lineage>
</organism>
<dbReference type="GO" id="GO:0016787">
    <property type="term" value="F:hydrolase activity"/>
    <property type="evidence" value="ECO:0007669"/>
    <property type="project" value="TreeGrafter"/>
</dbReference>
<accession>A0A1H9BZX3</accession>
<dbReference type="SUPFAM" id="SSF63829">
    <property type="entry name" value="Calcium-dependent phosphotriesterase"/>
    <property type="match status" value="1"/>
</dbReference>
<dbReference type="GO" id="GO:0012505">
    <property type="term" value="C:endomembrane system"/>
    <property type="evidence" value="ECO:0007669"/>
    <property type="project" value="TreeGrafter"/>
</dbReference>
<dbReference type="InterPro" id="IPR018119">
    <property type="entry name" value="Strictosidine_synth_cons-reg"/>
</dbReference>
<protein>
    <submittedName>
        <fullName evidence="5">Sugar lactone lactonase YvrE</fullName>
    </submittedName>
</protein>
<dbReference type="OrthoDB" id="9775406at2"/>
<dbReference type="PANTHER" id="PTHR10426">
    <property type="entry name" value="STRICTOSIDINE SYNTHASE-RELATED"/>
    <property type="match status" value="1"/>
</dbReference>
<dbReference type="STRING" id="489703.SAMN04488038_102285"/>
<gene>
    <name evidence="5" type="ORF">SAMN04488038_102285</name>
</gene>
<name>A0A1H9BZX3_9GAMM</name>